<keyword evidence="1" id="KW-0175">Coiled coil</keyword>
<feature type="coiled-coil region" evidence="1">
    <location>
        <begin position="96"/>
        <end position="123"/>
    </location>
</feature>
<evidence type="ECO:0000313" key="4">
    <source>
        <dbReference type="Proteomes" id="UP001432322"/>
    </source>
</evidence>
<organism evidence="3 4">
    <name type="scientific">Pristionchus fissidentatus</name>
    <dbReference type="NCBI Taxonomy" id="1538716"/>
    <lineage>
        <taxon>Eukaryota</taxon>
        <taxon>Metazoa</taxon>
        <taxon>Ecdysozoa</taxon>
        <taxon>Nematoda</taxon>
        <taxon>Chromadorea</taxon>
        <taxon>Rhabditida</taxon>
        <taxon>Rhabditina</taxon>
        <taxon>Diplogasteromorpha</taxon>
        <taxon>Diplogasteroidea</taxon>
        <taxon>Neodiplogasteridae</taxon>
        <taxon>Pristionchus</taxon>
    </lineage>
</organism>
<name>A0AAV5UUV0_9BILA</name>
<protein>
    <submittedName>
        <fullName evidence="3">Uncharacterized protein</fullName>
    </submittedName>
</protein>
<evidence type="ECO:0000256" key="2">
    <source>
        <dbReference type="SAM" id="MobiDB-lite"/>
    </source>
</evidence>
<reference evidence="3" key="1">
    <citation type="submission" date="2023-10" db="EMBL/GenBank/DDBJ databases">
        <title>Genome assembly of Pristionchus species.</title>
        <authorList>
            <person name="Yoshida K."/>
            <person name="Sommer R.J."/>
        </authorList>
    </citation>
    <scope>NUCLEOTIDE SEQUENCE</scope>
    <source>
        <strain evidence="3">RS5133</strain>
    </source>
</reference>
<dbReference type="AlphaFoldDB" id="A0AAV5UUV0"/>
<comment type="caution">
    <text evidence="3">The sequence shown here is derived from an EMBL/GenBank/DDBJ whole genome shotgun (WGS) entry which is preliminary data.</text>
</comment>
<evidence type="ECO:0000313" key="3">
    <source>
        <dbReference type="EMBL" id="GMT10266.1"/>
    </source>
</evidence>
<feature type="non-terminal residue" evidence="3">
    <location>
        <position position="1"/>
    </location>
</feature>
<accession>A0AAV5UUV0</accession>
<dbReference type="EMBL" id="BTSY01000001">
    <property type="protein sequence ID" value="GMT10266.1"/>
    <property type="molecule type" value="Genomic_DNA"/>
</dbReference>
<feature type="region of interest" description="Disordered" evidence="2">
    <location>
        <begin position="45"/>
        <end position="73"/>
    </location>
</feature>
<feature type="non-terminal residue" evidence="3">
    <location>
        <position position="243"/>
    </location>
</feature>
<evidence type="ECO:0000256" key="1">
    <source>
        <dbReference type="SAM" id="Coils"/>
    </source>
</evidence>
<proteinExistence type="predicted"/>
<gene>
    <name evidence="3" type="ORF">PFISCL1PPCAC_1563</name>
</gene>
<keyword evidence="4" id="KW-1185">Reference proteome</keyword>
<dbReference type="Proteomes" id="UP001432322">
    <property type="component" value="Unassembled WGS sequence"/>
</dbReference>
<sequence>PDDQEKAEIDKRVEEIKDQLGKMDENNPSQFRARQLLQKEMKDLKNGNIKLKSATVSTQNESPDDSALEKRGPKTCKDLETDESIRMREEGARKKKRGCLEHIAEQQRRLEEIKERMAMHDETRKRVMEMAKAIMEMRTTMQLVINKMAEETRSEMAIVVKKLEHHDQDLALRKEIHMRYKKEHQSNSSDWTSQCLKLLTQFLLFGLYVVAYVRDKLVRPAKAYFSAEKINGSVENVGAKEID</sequence>